<dbReference type="AlphaFoldDB" id="A0A0L8VE97"/>
<evidence type="ECO:0000256" key="3">
    <source>
        <dbReference type="ARBA" id="ARBA00023295"/>
    </source>
</evidence>
<dbReference type="GO" id="GO:0005576">
    <property type="term" value="C:extracellular region"/>
    <property type="evidence" value="ECO:0007669"/>
    <property type="project" value="TreeGrafter"/>
</dbReference>
<reference evidence="9" key="1">
    <citation type="submission" date="2015-07" db="EMBL/GenBank/DDBJ databases">
        <title>Genome sequencing of Sunxiuqinia dokdonensis strain SK.</title>
        <authorList>
            <person name="Ahn S."/>
            <person name="Kim B.-C."/>
        </authorList>
    </citation>
    <scope>NUCLEOTIDE SEQUENCE [LARGE SCALE GENOMIC DNA]</scope>
    <source>
        <strain evidence="9">SK</strain>
    </source>
</reference>
<dbReference type="InterPro" id="IPR003305">
    <property type="entry name" value="CenC_carb-bd"/>
</dbReference>
<evidence type="ECO:0000259" key="5">
    <source>
        <dbReference type="Pfam" id="PF00150"/>
    </source>
</evidence>
<dbReference type="Gene3D" id="3.20.20.80">
    <property type="entry name" value="Glycosidases"/>
    <property type="match status" value="1"/>
</dbReference>
<dbReference type="EMBL" id="LGIA01000018">
    <property type="protein sequence ID" value="KOH46800.1"/>
    <property type="molecule type" value="Genomic_DNA"/>
</dbReference>
<keyword evidence="1" id="KW-0732">Signal</keyword>
<dbReference type="GO" id="GO:0009986">
    <property type="term" value="C:cell surface"/>
    <property type="evidence" value="ECO:0007669"/>
    <property type="project" value="TreeGrafter"/>
</dbReference>
<evidence type="ECO:0000256" key="1">
    <source>
        <dbReference type="ARBA" id="ARBA00022729"/>
    </source>
</evidence>
<dbReference type="Pfam" id="PF18962">
    <property type="entry name" value="Por_Secre_tail"/>
    <property type="match status" value="1"/>
</dbReference>
<name>A0A0L8VE97_9BACT</name>
<evidence type="ECO:0000313" key="9">
    <source>
        <dbReference type="Proteomes" id="UP000036958"/>
    </source>
</evidence>
<protein>
    <submittedName>
        <fullName evidence="8">Glycoside hydrolase</fullName>
        <ecNumber evidence="8">3.2.1.4</ecNumber>
    </submittedName>
</protein>
<dbReference type="PATRIC" id="fig|1409788.3.peg.398"/>
<dbReference type="GO" id="GO:0008422">
    <property type="term" value="F:beta-glucosidase activity"/>
    <property type="evidence" value="ECO:0007669"/>
    <property type="project" value="TreeGrafter"/>
</dbReference>
<dbReference type="GO" id="GO:0008810">
    <property type="term" value="F:cellulase activity"/>
    <property type="evidence" value="ECO:0007669"/>
    <property type="project" value="UniProtKB-EC"/>
</dbReference>
<comment type="similarity">
    <text evidence="4">Belongs to the glycosyl hydrolase 5 (cellulase A) family.</text>
</comment>
<dbReference type="InterPro" id="IPR050386">
    <property type="entry name" value="Glycosyl_hydrolase_5"/>
</dbReference>
<dbReference type="InterPro" id="IPR008979">
    <property type="entry name" value="Galactose-bd-like_sf"/>
</dbReference>
<comment type="caution">
    <text evidence="8">The sequence shown here is derived from an EMBL/GenBank/DDBJ whole genome shotgun (WGS) entry which is preliminary data.</text>
</comment>
<dbReference type="PROSITE" id="PS00659">
    <property type="entry name" value="GLYCOSYL_HYDROL_F5"/>
    <property type="match status" value="1"/>
</dbReference>
<sequence>MIIFLLLFSASAFSQSPAFEKNAMLGRGINLGNIFEAPDETAWGNPFQDNYLKQIADLGFDHVRIPIRWETAARSMAESPYTIDPLFLERIQHVVDLALEHQLHVIINMHHHEALFEQPDDQKARFLAMWDQIASYFSDYPDHLIFEILNEPHGQLTASKWNLFLADAIHTIRSSNPTRFLLVGTAEWGGLGGLSKLQLPADDRLILTIHYYNPFSFTHQGAEWSGDEAQKWLGTRWMDTESERQQIQSDFAPAIQYRETHQIPIHVGEFGAYSKADMESRARWTTYLARYFESQDFSWAYWEYSAGFGIYDRANQSFYTELVDALLHNEMPEPTPVNFEELFKTDFQNDGDWEGWNLNNSNGASSAGLVSQGVLTIDIENGGTQAWHIQLAYPGLLLEEGKTYEIRILATAETNRSITAYAGMNRDPWNSYSGYETLNLGPAPQLFTINFQMPSSTDNQARLVLDLGYSKIPVILHEVALYEVSFVTESPDTIVQTSFFYPNPTSGLVNFSTADSASIISVHTYQGSLIWQQQMPLSQQINLEKLPTGRYIIRWQSRGKMQAGKLIKQASPRF</sequence>
<feature type="domain" description="Secretion system C-terminal sorting" evidence="7">
    <location>
        <begin position="501"/>
        <end position="567"/>
    </location>
</feature>
<dbReference type="PANTHER" id="PTHR31297:SF17">
    <property type="entry name" value="ENDOGLUCANASE"/>
    <property type="match status" value="1"/>
</dbReference>
<feature type="domain" description="Glycoside hydrolase family 5" evidence="5">
    <location>
        <begin position="40"/>
        <end position="305"/>
    </location>
</feature>
<dbReference type="InterPro" id="IPR017853">
    <property type="entry name" value="GH"/>
</dbReference>
<evidence type="ECO:0000259" key="6">
    <source>
        <dbReference type="Pfam" id="PF02018"/>
    </source>
</evidence>
<dbReference type="Gene3D" id="2.60.120.260">
    <property type="entry name" value="Galactose-binding domain-like"/>
    <property type="match status" value="1"/>
</dbReference>
<dbReference type="STRING" id="1409788.NC99_03860"/>
<evidence type="ECO:0000256" key="2">
    <source>
        <dbReference type="ARBA" id="ARBA00022801"/>
    </source>
</evidence>
<dbReference type="SUPFAM" id="SSF49785">
    <property type="entry name" value="Galactose-binding domain-like"/>
    <property type="match status" value="1"/>
</dbReference>
<dbReference type="PANTHER" id="PTHR31297">
    <property type="entry name" value="GLUCAN ENDO-1,6-BETA-GLUCOSIDASE B"/>
    <property type="match status" value="1"/>
</dbReference>
<dbReference type="Pfam" id="PF02018">
    <property type="entry name" value="CBM_4_9"/>
    <property type="match status" value="1"/>
</dbReference>
<dbReference type="GO" id="GO:0009251">
    <property type="term" value="P:glucan catabolic process"/>
    <property type="evidence" value="ECO:0007669"/>
    <property type="project" value="TreeGrafter"/>
</dbReference>
<organism evidence="8 9">
    <name type="scientific">Sunxiuqinia dokdonensis</name>
    <dbReference type="NCBI Taxonomy" id="1409788"/>
    <lineage>
        <taxon>Bacteria</taxon>
        <taxon>Pseudomonadati</taxon>
        <taxon>Bacteroidota</taxon>
        <taxon>Bacteroidia</taxon>
        <taxon>Marinilabiliales</taxon>
        <taxon>Prolixibacteraceae</taxon>
        <taxon>Sunxiuqinia</taxon>
    </lineage>
</organism>
<dbReference type="InterPro" id="IPR018087">
    <property type="entry name" value="Glyco_hydro_5_CS"/>
</dbReference>
<evidence type="ECO:0000259" key="7">
    <source>
        <dbReference type="Pfam" id="PF18962"/>
    </source>
</evidence>
<keyword evidence="2 4" id="KW-0378">Hydrolase</keyword>
<dbReference type="NCBIfam" id="TIGR04183">
    <property type="entry name" value="Por_Secre_tail"/>
    <property type="match status" value="1"/>
</dbReference>
<keyword evidence="9" id="KW-1185">Reference proteome</keyword>
<feature type="domain" description="CBM-cenC" evidence="6">
    <location>
        <begin position="343"/>
        <end position="467"/>
    </location>
</feature>
<evidence type="ECO:0000313" key="8">
    <source>
        <dbReference type="EMBL" id="KOH46800.1"/>
    </source>
</evidence>
<dbReference type="SUPFAM" id="SSF51445">
    <property type="entry name" value="(Trans)glycosidases"/>
    <property type="match status" value="1"/>
</dbReference>
<proteinExistence type="inferred from homology"/>
<dbReference type="InterPro" id="IPR026444">
    <property type="entry name" value="Secre_tail"/>
</dbReference>
<gene>
    <name evidence="8" type="ORF">NC99_03860</name>
</gene>
<keyword evidence="3 4" id="KW-0326">Glycosidase</keyword>
<accession>A0A0L8VE97</accession>
<dbReference type="InterPro" id="IPR001547">
    <property type="entry name" value="Glyco_hydro_5"/>
</dbReference>
<dbReference type="Proteomes" id="UP000036958">
    <property type="component" value="Unassembled WGS sequence"/>
</dbReference>
<dbReference type="EC" id="3.2.1.4" evidence="8"/>
<dbReference type="Pfam" id="PF00150">
    <property type="entry name" value="Cellulase"/>
    <property type="match status" value="1"/>
</dbReference>
<evidence type="ECO:0000256" key="4">
    <source>
        <dbReference type="RuleBase" id="RU361153"/>
    </source>
</evidence>